<keyword evidence="3" id="KW-0732">Signal</keyword>
<protein>
    <submittedName>
        <fullName evidence="4">Uncharacterized protein</fullName>
    </submittedName>
</protein>
<keyword evidence="2" id="KW-0472">Membrane</keyword>
<proteinExistence type="predicted"/>
<evidence type="ECO:0000256" key="3">
    <source>
        <dbReference type="SAM" id="SignalP"/>
    </source>
</evidence>
<dbReference type="RefSeq" id="WP_201311575.1">
    <property type="nucleotide sequence ID" value="NZ_BLYI01000047.1"/>
</dbReference>
<keyword evidence="5" id="KW-1185">Reference proteome</keyword>
<gene>
    <name evidence="4" type="ORF">ANBU17_22330</name>
</gene>
<feature type="transmembrane region" description="Helical" evidence="2">
    <location>
        <begin position="56"/>
        <end position="75"/>
    </location>
</feature>
<dbReference type="Proteomes" id="UP000613208">
    <property type="component" value="Unassembled WGS sequence"/>
</dbReference>
<feature type="chain" id="PRO_5038603256" evidence="3">
    <location>
        <begin position="19"/>
        <end position="82"/>
    </location>
</feature>
<accession>A0A916QB40</accession>
<dbReference type="AlphaFoldDB" id="A0A916QB40"/>
<evidence type="ECO:0000313" key="4">
    <source>
        <dbReference type="EMBL" id="GFO85886.1"/>
    </source>
</evidence>
<comment type="caution">
    <text evidence="4">The sequence shown here is derived from an EMBL/GenBank/DDBJ whole genome shotgun (WGS) entry which is preliminary data.</text>
</comment>
<keyword evidence="2" id="KW-0812">Transmembrane</keyword>
<feature type="compositionally biased region" description="Polar residues" evidence="1">
    <location>
        <begin position="33"/>
        <end position="50"/>
    </location>
</feature>
<evidence type="ECO:0000313" key="5">
    <source>
        <dbReference type="Proteomes" id="UP000613208"/>
    </source>
</evidence>
<keyword evidence="2" id="KW-1133">Transmembrane helix</keyword>
<evidence type="ECO:0000256" key="1">
    <source>
        <dbReference type="SAM" id="MobiDB-lite"/>
    </source>
</evidence>
<sequence length="82" mass="8614">MKKVLVLFATMVMSFALAVTVMANDSPSKETDSTGTDYTEQPSGTTTSPKTSDEGAPAALVYGALAAAAMSVYAARRLKEQY</sequence>
<organism evidence="4 5">
    <name type="scientific">Anaerostipes butyraticus</name>
    <dbReference type="NCBI Taxonomy" id="645466"/>
    <lineage>
        <taxon>Bacteria</taxon>
        <taxon>Bacillati</taxon>
        <taxon>Bacillota</taxon>
        <taxon>Clostridia</taxon>
        <taxon>Lachnospirales</taxon>
        <taxon>Lachnospiraceae</taxon>
        <taxon>Anaerostipes</taxon>
    </lineage>
</organism>
<feature type="signal peptide" evidence="3">
    <location>
        <begin position="1"/>
        <end position="18"/>
    </location>
</feature>
<feature type="region of interest" description="Disordered" evidence="1">
    <location>
        <begin position="25"/>
        <end position="55"/>
    </location>
</feature>
<name>A0A916QB40_9FIRM</name>
<evidence type="ECO:0000256" key="2">
    <source>
        <dbReference type="SAM" id="Phobius"/>
    </source>
</evidence>
<dbReference type="EMBL" id="BLYI01000047">
    <property type="protein sequence ID" value="GFO85886.1"/>
    <property type="molecule type" value="Genomic_DNA"/>
</dbReference>
<reference evidence="4" key="1">
    <citation type="submission" date="2020-06" db="EMBL/GenBank/DDBJ databases">
        <title>Characterization of fructooligosaccharide metabolism and fructooligosaccharide-degrading enzymes in human commensal butyrate producers.</title>
        <authorList>
            <person name="Tanno H."/>
            <person name="Fujii T."/>
            <person name="Hirano K."/>
            <person name="Maeno S."/>
            <person name="Tonozuka T."/>
            <person name="Sakamoto M."/>
            <person name="Ohkuma M."/>
            <person name="Tochio T."/>
            <person name="Endo A."/>
        </authorList>
    </citation>
    <scope>NUCLEOTIDE SEQUENCE</scope>
    <source>
        <strain evidence="4">JCM 17466</strain>
    </source>
</reference>